<keyword evidence="3" id="KW-1185">Reference proteome</keyword>
<feature type="chain" id="PRO_5001703711" description="Secreted protein" evidence="1">
    <location>
        <begin position="33"/>
        <end position="85"/>
    </location>
</feature>
<dbReference type="HOGENOM" id="CLU_2512259_0_0_1"/>
<dbReference type="GeneID" id="40741634"/>
<dbReference type="Proteomes" id="UP000030706">
    <property type="component" value="Unassembled WGS sequence"/>
</dbReference>
<sequence>MRAGFVKACCPSHSHQLVLWCSWLSLLSNTQAVPGSNPGGIISFAGRSITYGQRVLLFVQDVALFCNASSSFNCSLDRMAVGVLC</sequence>
<feature type="signal peptide" evidence="1">
    <location>
        <begin position="1"/>
        <end position="32"/>
    </location>
</feature>
<dbReference type="EMBL" id="KL584980">
    <property type="protein sequence ID" value="KEQ85652.1"/>
    <property type="molecule type" value="Genomic_DNA"/>
</dbReference>
<dbReference type="AlphaFoldDB" id="A0A074XUP9"/>
<evidence type="ECO:0000313" key="3">
    <source>
        <dbReference type="Proteomes" id="UP000030706"/>
    </source>
</evidence>
<accession>A0A074XUP9</accession>
<evidence type="ECO:0000256" key="1">
    <source>
        <dbReference type="SAM" id="SignalP"/>
    </source>
</evidence>
<dbReference type="RefSeq" id="XP_029761839.1">
    <property type="nucleotide sequence ID" value="XM_029899328.1"/>
</dbReference>
<gene>
    <name evidence="2" type="ORF">M438DRAFT_199334</name>
</gene>
<reference evidence="2 3" key="1">
    <citation type="journal article" date="2014" name="BMC Genomics">
        <title>Genome sequencing of four Aureobasidium pullulans varieties: biotechnological potential, stress tolerance, and description of new species.</title>
        <authorList>
            <person name="Gostin Ar C."/>
            <person name="Ohm R.A."/>
            <person name="Kogej T."/>
            <person name="Sonjak S."/>
            <person name="Turk M."/>
            <person name="Zajc J."/>
            <person name="Zalar P."/>
            <person name="Grube M."/>
            <person name="Sun H."/>
            <person name="Han J."/>
            <person name="Sharma A."/>
            <person name="Chiniquy J."/>
            <person name="Ngan C.Y."/>
            <person name="Lipzen A."/>
            <person name="Barry K."/>
            <person name="Grigoriev I.V."/>
            <person name="Gunde-Cimerman N."/>
        </authorList>
    </citation>
    <scope>NUCLEOTIDE SEQUENCE [LARGE SCALE GENOMIC DNA]</scope>
    <source>
        <strain evidence="2 3">EXF-150</strain>
    </source>
</reference>
<name>A0A074XUP9_AURPU</name>
<keyword evidence="1" id="KW-0732">Signal</keyword>
<evidence type="ECO:0008006" key="4">
    <source>
        <dbReference type="Google" id="ProtNLM"/>
    </source>
</evidence>
<organism evidence="2 3">
    <name type="scientific">Aureobasidium pullulans EXF-150</name>
    <dbReference type="NCBI Taxonomy" id="1043002"/>
    <lineage>
        <taxon>Eukaryota</taxon>
        <taxon>Fungi</taxon>
        <taxon>Dikarya</taxon>
        <taxon>Ascomycota</taxon>
        <taxon>Pezizomycotina</taxon>
        <taxon>Dothideomycetes</taxon>
        <taxon>Dothideomycetidae</taxon>
        <taxon>Dothideales</taxon>
        <taxon>Saccotheciaceae</taxon>
        <taxon>Aureobasidium</taxon>
    </lineage>
</organism>
<evidence type="ECO:0000313" key="2">
    <source>
        <dbReference type="EMBL" id="KEQ85652.1"/>
    </source>
</evidence>
<protein>
    <recommendedName>
        <fullName evidence="4">Secreted protein</fullName>
    </recommendedName>
</protein>
<proteinExistence type="predicted"/>